<evidence type="ECO:0000256" key="1">
    <source>
        <dbReference type="ARBA" id="ARBA00004651"/>
    </source>
</evidence>
<keyword evidence="3 6" id="KW-0812">Transmembrane</keyword>
<evidence type="ECO:0000256" key="3">
    <source>
        <dbReference type="ARBA" id="ARBA00022692"/>
    </source>
</evidence>
<dbReference type="PANTHER" id="PTHR23513">
    <property type="entry name" value="INTEGRAL MEMBRANE EFFLUX PROTEIN-RELATED"/>
    <property type="match status" value="1"/>
</dbReference>
<evidence type="ECO:0000313" key="8">
    <source>
        <dbReference type="Proteomes" id="UP001501447"/>
    </source>
</evidence>
<dbReference type="Pfam" id="PF07690">
    <property type="entry name" value="MFS_1"/>
    <property type="match status" value="1"/>
</dbReference>
<accession>A0ABN3PZM2</accession>
<keyword evidence="4 6" id="KW-1133">Transmembrane helix</keyword>
<feature type="transmembrane region" description="Helical" evidence="6">
    <location>
        <begin position="54"/>
        <end position="72"/>
    </location>
</feature>
<evidence type="ECO:0000313" key="7">
    <source>
        <dbReference type="EMBL" id="GAA2608056.1"/>
    </source>
</evidence>
<feature type="transmembrane region" description="Helical" evidence="6">
    <location>
        <begin position="342"/>
        <end position="364"/>
    </location>
</feature>
<gene>
    <name evidence="7" type="ORF">GCM10009863_21840</name>
</gene>
<name>A0ABN3PZM2_9ACTN</name>
<protein>
    <submittedName>
        <fullName evidence="7">MFS transporter</fullName>
    </submittedName>
</protein>
<dbReference type="SUPFAM" id="SSF103473">
    <property type="entry name" value="MFS general substrate transporter"/>
    <property type="match status" value="1"/>
</dbReference>
<proteinExistence type="predicted"/>
<dbReference type="Gene3D" id="1.20.1250.20">
    <property type="entry name" value="MFS general substrate transporter like domains"/>
    <property type="match status" value="1"/>
</dbReference>
<organism evidence="7 8">
    <name type="scientific">Streptomyces axinellae</name>
    <dbReference type="NCBI Taxonomy" id="552788"/>
    <lineage>
        <taxon>Bacteria</taxon>
        <taxon>Bacillati</taxon>
        <taxon>Actinomycetota</taxon>
        <taxon>Actinomycetes</taxon>
        <taxon>Kitasatosporales</taxon>
        <taxon>Streptomycetaceae</taxon>
        <taxon>Streptomyces</taxon>
    </lineage>
</organism>
<keyword evidence="8" id="KW-1185">Reference proteome</keyword>
<evidence type="ECO:0000256" key="4">
    <source>
        <dbReference type="ARBA" id="ARBA00022989"/>
    </source>
</evidence>
<dbReference type="Proteomes" id="UP001501447">
    <property type="component" value="Unassembled WGS sequence"/>
</dbReference>
<feature type="transmembrane region" description="Helical" evidence="6">
    <location>
        <begin position="227"/>
        <end position="247"/>
    </location>
</feature>
<feature type="transmembrane region" description="Helical" evidence="6">
    <location>
        <begin position="145"/>
        <end position="162"/>
    </location>
</feature>
<dbReference type="EMBL" id="BAAARJ010000006">
    <property type="protein sequence ID" value="GAA2608056.1"/>
    <property type="molecule type" value="Genomic_DNA"/>
</dbReference>
<evidence type="ECO:0000256" key="5">
    <source>
        <dbReference type="ARBA" id="ARBA00023136"/>
    </source>
</evidence>
<feature type="transmembrane region" description="Helical" evidence="6">
    <location>
        <begin position="78"/>
        <end position="100"/>
    </location>
</feature>
<reference evidence="7 8" key="1">
    <citation type="journal article" date="2019" name="Int. J. Syst. Evol. Microbiol.">
        <title>The Global Catalogue of Microorganisms (GCM) 10K type strain sequencing project: providing services to taxonomists for standard genome sequencing and annotation.</title>
        <authorList>
            <consortium name="The Broad Institute Genomics Platform"/>
            <consortium name="The Broad Institute Genome Sequencing Center for Infectious Disease"/>
            <person name="Wu L."/>
            <person name="Ma J."/>
        </authorList>
    </citation>
    <scope>NUCLEOTIDE SEQUENCE [LARGE SCALE GENOMIC DNA]</scope>
    <source>
        <strain evidence="7 8">JCM 16373</strain>
    </source>
</reference>
<feature type="transmembrane region" description="Helical" evidence="6">
    <location>
        <begin position="20"/>
        <end position="42"/>
    </location>
</feature>
<comment type="subcellular location">
    <subcellularLocation>
        <location evidence="1">Cell membrane</location>
        <topology evidence="1">Multi-pass membrane protein</topology>
    </subcellularLocation>
</comment>
<feature type="transmembrane region" description="Helical" evidence="6">
    <location>
        <begin position="193"/>
        <end position="215"/>
    </location>
</feature>
<keyword evidence="5 6" id="KW-0472">Membrane</keyword>
<sequence>MAPVVLAFAVLDIGGSTLDLGLVIGARSLALVACVLVGGVAADRWPRVRVVRGSGLASALVLAATAGSVHSGCASVHTLLWLSLAGGGLAGISLPALSALTPQTVPEELIQQANATARMGANAAMFLGASAAGMLVAVFSAAVGIAVDAAVCLVMALCFLGVSRAQDARTRQGRTSPVTELREGWQEFTLRQWVWVTTLSFAVINAAGAGGLQVLGPVVADASFGRATWGFALAAQTVGMLCGALLVTWWRPVHALRNGVVLSALEAVPLAVLAFWPSTLPLVIAMFLSGVAIEQFGIAWDVSLQENVLADRLARIYAYDTLGSYVAIPLGQVLAGPLADRLGVRATLVTGAVLVAVSVVGALCGDSLRSLTRRGGATRSNS</sequence>
<dbReference type="PANTHER" id="PTHR23513:SF11">
    <property type="entry name" value="STAPHYLOFERRIN A TRANSPORTER"/>
    <property type="match status" value="1"/>
</dbReference>
<evidence type="ECO:0000256" key="6">
    <source>
        <dbReference type="SAM" id="Phobius"/>
    </source>
</evidence>
<keyword evidence="2" id="KW-1003">Cell membrane</keyword>
<dbReference type="CDD" id="cd06173">
    <property type="entry name" value="MFS_MefA_like"/>
    <property type="match status" value="1"/>
</dbReference>
<feature type="transmembrane region" description="Helical" evidence="6">
    <location>
        <begin position="282"/>
        <end position="304"/>
    </location>
</feature>
<dbReference type="InterPro" id="IPR036259">
    <property type="entry name" value="MFS_trans_sf"/>
</dbReference>
<feature type="transmembrane region" description="Helical" evidence="6">
    <location>
        <begin position="121"/>
        <end position="139"/>
    </location>
</feature>
<evidence type="ECO:0000256" key="2">
    <source>
        <dbReference type="ARBA" id="ARBA00022475"/>
    </source>
</evidence>
<comment type="caution">
    <text evidence="7">The sequence shown here is derived from an EMBL/GenBank/DDBJ whole genome shotgun (WGS) entry which is preliminary data.</text>
</comment>
<dbReference type="InterPro" id="IPR011701">
    <property type="entry name" value="MFS"/>
</dbReference>